<feature type="signal peptide" evidence="1">
    <location>
        <begin position="1"/>
        <end position="24"/>
    </location>
</feature>
<dbReference type="InterPro" id="IPR013096">
    <property type="entry name" value="Cupin_2"/>
</dbReference>
<feature type="chain" id="PRO_5045078268" description="Cupin type-2 domain-containing protein" evidence="1">
    <location>
        <begin position="25"/>
        <end position="142"/>
    </location>
</feature>
<evidence type="ECO:0000256" key="1">
    <source>
        <dbReference type="SAM" id="SignalP"/>
    </source>
</evidence>
<evidence type="ECO:0000313" key="4">
    <source>
        <dbReference type="Proteomes" id="UP001628193"/>
    </source>
</evidence>
<name>A0ABQ0CAB2_9PROT</name>
<comment type="caution">
    <text evidence="3">The sequence shown here is derived from an EMBL/GenBank/DDBJ whole genome shotgun (WGS) entry which is preliminary data.</text>
</comment>
<dbReference type="SUPFAM" id="SSF51182">
    <property type="entry name" value="RmlC-like cupins"/>
    <property type="match status" value="1"/>
</dbReference>
<evidence type="ECO:0000313" key="3">
    <source>
        <dbReference type="EMBL" id="GAB0057805.1"/>
    </source>
</evidence>
<proteinExistence type="predicted"/>
<dbReference type="Proteomes" id="UP001628193">
    <property type="component" value="Unassembled WGS sequence"/>
</dbReference>
<keyword evidence="4" id="KW-1185">Reference proteome</keyword>
<dbReference type="Gene3D" id="2.60.120.10">
    <property type="entry name" value="Jelly Rolls"/>
    <property type="match status" value="1"/>
</dbReference>
<feature type="domain" description="Cupin type-2" evidence="2">
    <location>
        <begin position="60"/>
        <end position="129"/>
    </location>
</feature>
<dbReference type="PANTHER" id="PTHR38599:SF1">
    <property type="entry name" value="CUPIN DOMAIN PROTEIN (AFU_ORTHOLOGUE AFUA_3G13620)"/>
    <property type="match status" value="1"/>
</dbReference>
<reference evidence="3 4" key="2">
    <citation type="submission" date="2024-09" db="EMBL/GenBank/DDBJ databases">
        <title>Draft genome sequence of Candidatus Magnetaquicoccaceae bacterium FCR-1.</title>
        <authorList>
            <person name="Shimoshige H."/>
            <person name="Shimamura S."/>
            <person name="Taoka A."/>
            <person name="Kobayashi H."/>
            <person name="Maekawa T."/>
        </authorList>
    </citation>
    <scope>NUCLEOTIDE SEQUENCE [LARGE SCALE GENOMIC DNA]</scope>
    <source>
        <strain evidence="3 4">FCR-1</strain>
    </source>
</reference>
<dbReference type="PANTHER" id="PTHR38599">
    <property type="entry name" value="CUPIN DOMAIN PROTEIN (AFU_ORTHOLOGUE AFUA_3G13620)"/>
    <property type="match status" value="1"/>
</dbReference>
<dbReference type="EMBL" id="BAAFGK010000004">
    <property type="protein sequence ID" value="GAB0057805.1"/>
    <property type="molecule type" value="Genomic_DNA"/>
</dbReference>
<reference evidence="3 4" key="1">
    <citation type="submission" date="2024-05" db="EMBL/GenBank/DDBJ databases">
        <authorList>
            <consortium name="Candidatus Magnetaquicoccaceae bacterium FCR-1 genome sequencing consortium"/>
            <person name="Shimoshige H."/>
            <person name="Shimamura S."/>
            <person name="Taoka A."/>
            <person name="Kobayashi H."/>
            <person name="Maekawa T."/>
        </authorList>
    </citation>
    <scope>NUCLEOTIDE SEQUENCE [LARGE SCALE GENOMIC DNA]</scope>
    <source>
        <strain evidence="3 4">FCR-1</strain>
    </source>
</reference>
<dbReference type="Pfam" id="PF07883">
    <property type="entry name" value="Cupin_2"/>
    <property type="match status" value="1"/>
</dbReference>
<protein>
    <recommendedName>
        <fullName evidence="2">Cupin type-2 domain-containing protein</fullName>
    </recommendedName>
</protein>
<accession>A0ABQ0CAB2</accession>
<organism evidence="3 4">
    <name type="scientific">Candidatus Magnetaquiglobus chichijimensis</name>
    <dbReference type="NCBI Taxonomy" id="3141448"/>
    <lineage>
        <taxon>Bacteria</taxon>
        <taxon>Pseudomonadati</taxon>
        <taxon>Pseudomonadota</taxon>
        <taxon>Magnetococcia</taxon>
        <taxon>Magnetococcales</taxon>
        <taxon>Candidatus Magnetaquicoccaceae</taxon>
        <taxon>Candidatus Magnetaquiglobus</taxon>
    </lineage>
</organism>
<dbReference type="InterPro" id="IPR011051">
    <property type="entry name" value="RmlC_Cupin_sf"/>
</dbReference>
<dbReference type="CDD" id="cd02236">
    <property type="entry name" value="cupin_CV2614-like"/>
    <property type="match status" value="1"/>
</dbReference>
<evidence type="ECO:0000259" key="2">
    <source>
        <dbReference type="Pfam" id="PF07883"/>
    </source>
</evidence>
<dbReference type="InterPro" id="IPR014710">
    <property type="entry name" value="RmlC-like_jellyroll"/>
</dbReference>
<keyword evidence="1" id="KW-0732">Signal</keyword>
<dbReference type="RefSeq" id="WP_420905494.1">
    <property type="nucleotide sequence ID" value="NZ_BAAFGK010000004.1"/>
</dbReference>
<gene>
    <name evidence="3" type="ORF">SIID45300_02137</name>
</gene>
<sequence>MIRRARIALMMGWMLVAPLGTVHADGPYQKVQPLLTTRQTVLNEPLHLPDGAPMHITSTIVTIDPGEETAWHKHGVPLYAYILSGEVTIDYGDQGTRTFQPGSAFMEAMNHWHRGTNRGAVPVRILAVYIGSDGLSHVIPKP</sequence>